<keyword evidence="2" id="KW-0378">Hydrolase</keyword>
<dbReference type="GO" id="GO:0003678">
    <property type="term" value="F:DNA helicase activity"/>
    <property type="evidence" value="ECO:0007669"/>
    <property type="project" value="TreeGrafter"/>
</dbReference>
<dbReference type="InterPro" id="IPR045028">
    <property type="entry name" value="DinG/Rad3-like"/>
</dbReference>
<dbReference type="GO" id="GO:0051539">
    <property type="term" value="F:4 iron, 4 sulfur cluster binding"/>
    <property type="evidence" value="ECO:0007669"/>
    <property type="project" value="TreeGrafter"/>
</dbReference>
<gene>
    <name evidence="6" type="ORF">GCM10010995_05610</name>
</gene>
<dbReference type="GO" id="GO:0003676">
    <property type="term" value="F:nucleic acid binding"/>
    <property type="evidence" value="ECO:0007669"/>
    <property type="project" value="InterPro"/>
</dbReference>
<dbReference type="InterPro" id="IPR014013">
    <property type="entry name" value="Helic_SF1/SF2_ATP-bd_DinG/Rad3"/>
</dbReference>
<keyword evidence="6" id="KW-0347">Helicase</keyword>
<reference evidence="6" key="2">
    <citation type="submission" date="2020-09" db="EMBL/GenBank/DDBJ databases">
        <authorList>
            <person name="Sun Q."/>
            <person name="Zhou Y."/>
        </authorList>
    </citation>
    <scope>NUCLEOTIDE SEQUENCE</scope>
    <source>
        <strain evidence="6">CGMCC 1.15758</strain>
    </source>
</reference>
<accession>A0A8J3E850</accession>
<protein>
    <submittedName>
        <fullName evidence="6">Putative ATP-dependent helicase</fullName>
    </submittedName>
</protein>
<dbReference type="Gene3D" id="3.40.50.300">
    <property type="entry name" value="P-loop containing nucleotide triphosphate hydrolases"/>
    <property type="match status" value="2"/>
</dbReference>
<dbReference type="InterPro" id="IPR014001">
    <property type="entry name" value="Helicase_ATP-bd"/>
</dbReference>
<dbReference type="RefSeq" id="WP_170137183.1">
    <property type="nucleotide sequence ID" value="NZ_BMJS01000004.1"/>
</dbReference>
<evidence type="ECO:0000256" key="3">
    <source>
        <dbReference type="ARBA" id="ARBA00022840"/>
    </source>
</evidence>
<dbReference type="InterPro" id="IPR011545">
    <property type="entry name" value="DEAD/DEAH_box_helicase_dom"/>
</dbReference>
<keyword evidence="7" id="KW-1185">Reference proteome</keyword>
<dbReference type="EMBL" id="BMJS01000004">
    <property type="protein sequence ID" value="GGF91195.1"/>
    <property type="molecule type" value="Genomic_DNA"/>
</dbReference>
<dbReference type="PANTHER" id="PTHR11472">
    <property type="entry name" value="DNA REPAIR DEAD HELICASE RAD3/XP-D SUBFAMILY MEMBER"/>
    <property type="match status" value="1"/>
</dbReference>
<sequence>MNLTQHKEIKLRSSQLSIIDDIHQSLRNNEDIAFEAPTGTGKTIAYLYAGFILAKEQKRKLIVSTSTNLLQDQIIKDIPKLEQLCKCRVNIALLKGKQHYMCLQKFSHNASLHQTDLEKINTELDSGWNLERNNLKGVFSKKFINDVFYSFGCCIGSFCQYADYCPAISKNQLGENADIIVINHDLLLCELMNDKSFIVRNSNDYIYVIDEAHTFSSKAIAKTQCKLSLEALLRNLIRLESINGVDKMCALKDVITHTRSNMSILLKDITTIDENTALKSNLNKIHLLLANKLKEMKSSQLYIKAVESTNYLVLSQMKKLEDSLETLDVMLNNEIKCIWHDKDYIVTQELTATRIMSTYVSPILKGKSVWCSATLTVNNSFNYFKHQVSNFSLSNTKRYKSSFDYSTVKLLIPKISSGPNALIFDSLHNFLLDEEYNAKLYLFTSRKDMLEAYSYIDDINKKNIIIQDGVESKEFMIQKHKDNIDSGNRSVIFGLQTFFEGVDLPGKYLNEVLIYKLPFESNESPINRALLKYNNRNLFADKILPEAAIRLKQMCGRLLRSDKDYGRLIILDNRLINAKYSSYLLASIPEYVLSQF</sequence>
<name>A0A8J3E850_9GAMM</name>
<dbReference type="GO" id="GO:0006281">
    <property type="term" value="P:DNA repair"/>
    <property type="evidence" value="ECO:0007669"/>
    <property type="project" value="TreeGrafter"/>
</dbReference>
<keyword evidence="1" id="KW-0547">Nucleotide-binding</keyword>
<feature type="domain" description="Helicase ATP-binding" evidence="5">
    <location>
        <begin position="1"/>
        <end position="305"/>
    </location>
</feature>
<evidence type="ECO:0000259" key="5">
    <source>
        <dbReference type="PROSITE" id="PS51193"/>
    </source>
</evidence>
<evidence type="ECO:0000256" key="1">
    <source>
        <dbReference type="ARBA" id="ARBA00022741"/>
    </source>
</evidence>
<dbReference type="SUPFAM" id="SSF52540">
    <property type="entry name" value="P-loop containing nucleoside triphosphate hydrolases"/>
    <property type="match status" value="1"/>
</dbReference>
<reference evidence="6" key="1">
    <citation type="journal article" date="2014" name="Int. J. Syst. Evol. Microbiol.">
        <title>Complete genome sequence of Corynebacterium casei LMG S-19264T (=DSM 44701T), isolated from a smear-ripened cheese.</title>
        <authorList>
            <consortium name="US DOE Joint Genome Institute (JGI-PGF)"/>
            <person name="Walter F."/>
            <person name="Albersmeier A."/>
            <person name="Kalinowski J."/>
            <person name="Ruckert C."/>
        </authorList>
    </citation>
    <scope>NUCLEOTIDE SEQUENCE</scope>
    <source>
        <strain evidence="6">CGMCC 1.15758</strain>
    </source>
</reference>
<dbReference type="Pfam" id="PF13307">
    <property type="entry name" value="Helicase_C_2"/>
    <property type="match status" value="1"/>
</dbReference>
<dbReference type="SMART" id="SM00491">
    <property type="entry name" value="HELICc2"/>
    <property type="match status" value="1"/>
</dbReference>
<feature type="domain" description="Helicase ATP-binding" evidence="4">
    <location>
        <begin position="23"/>
        <end position="251"/>
    </location>
</feature>
<dbReference type="PROSITE" id="PS51192">
    <property type="entry name" value="HELICASE_ATP_BIND_1"/>
    <property type="match status" value="1"/>
</dbReference>
<dbReference type="Pfam" id="PF00270">
    <property type="entry name" value="DEAD"/>
    <property type="match status" value="1"/>
</dbReference>
<dbReference type="PROSITE" id="PS51193">
    <property type="entry name" value="HELICASE_ATP_BIND_2"/>
    <property type="match status" value="1"/>
</dbReference>
<dbReference type="InterPro" id="IPR027417">
    <property type="entry name" value="P-loop_NTPase"/>
</dbReference>
<evidence type="ECO:0000313" key="7">
    <source>
        <dbReference type="Proteomes" id="UP000636949"/>
    </source>
</evidence>
<evidence type="ECO:0000259" key="4">
    <source>
        <dbReference type="PROSITE" id="PS51192"/>
    </source>
</evidence>
<evidence type="ECO:0000313" key="6">
    <source>
        <dbReference type="EMBL" id="GGF91195.1"/>
    </source>
</evidence>
<dbReference type="GO" id="GO:0005524">
    <property type="term" value="F:ATP binding"/>
    <property type="evidence" value="ECO:0007669"/>
    <property type="project" value="UniProtKB-KW"/>
</dbReference>
<dbReference type="GO" id="GO:0016818">
    <property type="term" value="F:hydrolase activity, acting on acid anhydrides, in phosphorus-containing anhydrides"/>
    <property type="evidence" value="ECO:0007669"/>
    <property type="project" value="InterPro"/>
</dbReference>
<dbReference type="GO" id="GO:0009432">
    <property type="term" value="P:SOS response"/>
    <property type="evidence" value="ECO:0007669"/>
    <property type="project" value="TreeGrafter"/>
</dbReference>
<proteinExistence type="predicted"/>
<dbReference type="PANTHER" id="PTHR11472:SF59">
    <property type="entry name" value="ATP-DEPENDENT DNA HELICASE DING"/>
    <property type="match status" value="1"/>
</dbReference>
<keyword evidence="3" id="KW-0067">ATP-binding</keyword>
<dbReference type="GO" id="GO:0033677">
    <property type="term" value="F:DNA/RNA helicase activity"/>
    <property type="evidence" value="ECO:0007669"/>
    <property type="project" value="TreeGrafter"/>
</dbReference>
<dbReference type="Proteomes" id="UP000636949">
    <property type="component" value="Unassembled WGS sequence"/>
</dbReference>
<comment type="caution">
    <text evidence="6">The sequence shown here is derived from an EMBL/GenBank/DDBJ whole genome shotgun (WGS) entry which is preliminary data.</text>
</comment>
<organism evidence="6 7">
    <name type="scientific">Cysteiniphilum litorale</name>
    <dbReference type="NCBI Taxonomy" id="2056700"/>
    <lineage>
        <taxon>Bacteria</taxon>
        <taxon>Pseudomonadati</taxon>
        <taxon>Pseudomonadota</taxon>
        <taxon>Gammaproteobacteria</taxon>
        <taxon>Thiotrichales</taxon>
        <taxon>Fastidiosibacteraceae</taxon>
        <taxon>Cysteiniphilum</taxon>
    </lineage>
</organism>
<dbReference type="AlphaFoldDB" id="A0A8J3E850"/>
<dbReference type="InterPro" id="IPR006555">
    <property type="entry name" value="ATP-dep_Helicase_C"/>
</dbReference>
<evidence type="ECO:0000256" key="2">
    <source>
        <dbReference type="ARBA" id="ARBA00022801"/>
    </source>
</evidence>